<evidence type="ECO:0000256" key="4">
    <source>
        <dbReference type="ARBA" id="ARBA00022692"/>
    </source>
</evidence>
<feature type="transmembrane region" description="Helical" evidence="7">
    <location>
        <begin position="311"/>
        <end position="335"/>
    </location>
</feature>
<proteinExistence type="inferred from homology"/>
<evidence type="ECO:0000256" key="7">
    <source>
        <dbReference type="SAM" id="Phobius"/>
    </source>
</evidence>
<dbReference type="Pfam" id="PF13440">
    <property type="entry name" value="Polysacc_synt_3"/>
    <property type="match status" value="1"/>
</dbReference>
<keyword evidence="9" id="KW-1185">Reference proteome</keyword>
<dbReference type="InterPro" id="IPR050833">
    <property type="entry name" value="Poly_Biosynth_Transport"/>
</dbReference>
<feature type="transmembrane region" description="Helical" evidence="7">
    <location>
        <begin position="400"/>
        <end position="422"/>
    </location>
</feature>
<keyword evidence="3" id="KW-1003">Cell membrane</keyword>
<name>A0A8J7KBH7_9GAMM</name>
<evidence type="ECO:0000313" key="9">
    <source>
        <dbReference type="Proteomes" id="UP000640333"/>
    </source>
</evidence>
<gene>
    <name evidence="8" type="ORF">IOQ59_17965</name>
</gene>
<sequence length="488" mass="52735">MMRVIVQTVVSLGVTIVVARILPPEDFGLLATAMIFIGLAEIISAMGMGAAVVQRKNLDEIAIRTANTLSVLIGVALVALILLVSEPVAIFFGDERVGPVIRVLSISLFVAALSTVSRGLIMRRMDFRRLFIVDSIGHVVGYAGVVIVMAVLGYGVWSLVMGTIATTVLGSILSFVYEPFRMTFTPEKSRLKELLSFGGGVSISSVVGYFARNVDFFVIGKFLDQIMLGLYSRAYHLVNLPLAKIAGTLTNVMFSSYSEVQDDKERLRQVYFRVVSVTALMAFPVFVGMLVSGQYIITGMYGDNWIGAVPAFQVLCLMGLIRLVLILTGPVIQAMGHVHAEMRRQIVFFVLLTAACIVAVPEGIAAVGFAVVGATLWLYLSMANLAIKLLDSNWIEFIKVQLPGYLLAAFVGLVDAAVLYLLEGKIASSELMLLIMLVTSGLAYLIGFFGLPASMMGDVPGWVLGKYGHMLPAGLRGWALKRVATGVE</sequence>
<feature type="transmembrane region" description="Helical" evidence="7">
    <location>
        <begin position="100"/>
        <end position="121"/>
    </location>
</feature>
<evidence type="ECO:0000256" key="5">
    <source>
        <dbReference type="ARBA" id="ARBA00022989"/>
    </source>
</evidence>
<protein>
    <submittedName>
        <fullName evidence="8">Lipopolysaccharide biosynthesis protein</fullName>
    </submittedName>
</protein>
<dbReference type="EMBL" id="JADEYS010000022">
    <property type="protein sequence ID" value="MBE9399151.1"/>
    <property type="molecule type" value="Genomic_DNA"/>
</dbReference>
<evidence type="ECO:0000256" key="2">
    <source>
        <dbReference type="ARBA" id="ARBA00007430"/>
    </source>
</evidence>
<accession>A0A8J7KBH7</accession>
<evidence type="ECO:0000256" key="1">
    <source>
        <dbReference type="ARBA" id="ARBA00004651"/>
    </source>
</evidence>
<dbReference type="PANTHER" id="PTHR30250:SF10">
    <property type="entry name" value="LIPOPOLYSACCHARIDE BIOSYNTHESIS PROTEIN WZXC"/>
    <property type="match status" value="1"/>
</dbReference>
<feature type="transmembrane region" description="Helical" evidence="7">
    <location>
        <begin position="270"/>
        <end position="291"/>
    </location>
</feature>
<feature type="transmembrane region" description="Helical" evidence="7">
    <location>
        <begin position="130"/>
        <end position="150"/>
    </location>
</feature>
<dbReference type="Proteomes" id="UP000640333">
    <property type="component" value="Unassembled WGS sequence"/>
</dbReference>
<keyword evidence="4 7" id="KW-0812">Transmembrane</keyword>
<dbReference type="PANTHER" id="PTHR30250">
    <property type="entry name" value="PST FAMILY PREDICTED COLANIC ACID TRANSPORTER"/>
    <property type="match status" value="1"/>
</dbReference>
<comment type="caution">
    <text evidence="8">The sequence shown here is derived from an EMBL/GenBank/DDBJ whole genome shotgun (WGS) entry which is preliminary data.</text>
</comment>
<keyword evidence="6 7" id="KW-0472">Membrane</keyword>
<organism evidence="8 9">
    <name type="scientific">Pontibacterium sinense</name>
    <dbReference type="NCBI Taxonomy" id="2781979"/>
    <lineage>
        <taxon>Bacteria</taxon>
        <taxon>Pseudomonadati</taxon>
        <taxon>Pseudomonadota</taxon>
        <taxon>Gammaproteobacteria</taxon>
        <taxon>Oceanospirillales</taxon>
        <taxon>Oceanospirillaceae</taxon>
        <taxon>Pontibacterium</taxon>
    </lineage>
</organism>
<keyword evidence="5 7" id="KW-1133">Transmembrane helix</keyword>
<dbReference type="GO" id="GO:0005886">
    <property type="term" value="C:plasma membrane"/>
    <property type="evidence" value="ECO:0007669"/>
    <property type="project" value="UniProtKB-SubCell"/>
</dbReference>
<evidence type="ECO:0000256" key="3">
    <source>
        <dbReference type="ARBA" id="ARBA00022475"/>
    </source>
</evidence>
<comment type="subcellular location">
    <subcellularLocation>
        <location evidence="1">Cell membrane</location>
        <topology evidence="1">Multi-pass membrane protein</topology>
    </subcellularLocation>
</comment>
<feature type="transmembrane region" description="Helical" evidence="7">
    <location>
        <begin position="347"/>
        <end position="380"/>
    </location>
</feature>
<dbReference type="AlphaFoldDB" id="A0A8J7KBH7"/>
<comment type="similarity">
    <text evidence="2">Belongs to the polysaccharide synthase family.</text>
</comment>
<feature type="transmembrane region" description="Helical" evidence="7">
    <location>
        <begin position="431"/>
        <end position="451"/>
    </location>
</feature>
<feature type="transmembrane region" description="Helical" evidence="7">
    <location>
        <begin position="29"/>
        <end position="53"/>
    </location>
</feature>
<feature type="transmembrane region" description="Helical" evidence="7">
    <location>
        <begin position="156"/>
        <end position="177"/>
    </location>
</feature>
<dbReference type="CDD" id="cd13127">
    <property type="entry name" value="MATE_tuaB_like"/>
    <property type="match status" value="1"/>
</dbReference>
<feature type="transmembrane region" description="Helical" evidence="7">
    <location>
        <begin position="65"/>
        <end position="85"/>
    </location>
</feature>
<reference evidence="8" key="1">
    <citation type="submission" date="2020-10" db="EMBL/GenBank/DDBJ databases">
        <title>Bacterium isolated from coastal waters sediment.</title>
        <authorList>
            <person name="Chen R.-J."/>
            <person name="Lu D.-C."/>
            <person name="Zhu K.-L."/>
            <person name="Du Z.-J."/>
        </authorList>
    </citation>
    <scope>NUCLEOTIDE SEQUENCE</scope>
    <source>
        <strain evidence="8">N1Y112</strain>
    </source>
</reference>
<evidence type="ECO:0000256" key="6">
    <source>
        <dbReference type="ARBA" id="ARBA00023136"/>
    </source>
</evidence>
<evidence type="ECO:0000313" key="8">
    <source>
        <dbReference type="EMBL" id="MBE9399151.1"/>
    </source>
</evidence>